<accession>A0A0P9M892</accession>
<dbReference type="InterPro" id="IPR004468">
    <property type="entry name" value="CTP_synthase"/>
</dbReference>
<dbReference type="GO" id="GO:0003883">
    <property type="term" value="F:CTP synthase activity"/>
    <property type="evidence" value="ECO:0007669"/>
    <property type="project" value="InterPro"/>
</dbReference>
<dbReference type="PANTHER" id="PTHR11550:SF0">
    <property type="entry name" value="CTP SYNTHASE-RELATED"/>
    <property type="match status" value="1"/>
</dbReference>
<dbReference type="GO" id="GO:0005829">
    <property type="term" value="C:cytosol"/>
    <property type="evidence" value="ECO:0007669"/>
    <property type="project" value="TreeGrafter"/>
</dbReference>
<dbReference type="UniPathway" id="UPA00159">
    <property type="reaction ID" value="UER00277"/>
</dbReference>
<dbReference type="InterPro" id="IPR029062">
    <property type="entry name" value="Class_I_gatase-like"/>
</dbReference>
<dbReference type="EMBL" id="LJQB01000013">
    <property type="protein sequence ID" value="KPW87339.1"/>
    <property type="molecule type" value="Genomic_DNA"/>
</dbReference>
<dbReference type="NCBIfam" id="NF004836">
    <property type="entry name" value="PRK06186.1"/>
    <property type="match status" value="1"/>
</dbReference>
<proteinExistence type="predicted"/>
<dbReference type="Gene3D" id="3.40.50.880">
    <property type="match status" value="1"/>
</dbReference>
<dbReference type="GO" id="GO:0019856">
    <property type="term" value="P:pyrimidine nucleobase biosynthetic process"/>
    <property type="evidence" value="ECO:0007669"/>
    <property type="project" value="TreeGrafter"/>
</dbReference>
<evidence type="ECO:0000313" key="1">
    <source>
        <dbReference type="EMBL" id="KPW87339.1"/>
    </source>
</evidence>
<reference evidence="1 2" key="1">
    <citation type="submission" date="2015-09" db="EMBL/GenBank/DDBJ databases">
        <title>Genome announcement of multiple Pseudomonas syringae strains.</title>
        <authorList>
            <person name="Thakur S."/>
            <person name="Wang P.W."/>
            <person name="Gong Y."/>
            <person name="Weir B.S."/>
            <person name="Guttman D.S."/>
        </authorList>
    </citation>
    <scope>NUCLEOTIDE SEQUENCE [LARGE SCALE GENOMIC DNA]</scope>
    <source>
        <strain evidence="1 2">ICMP19117</strain>
    </source>
</reference>
<dbReference type="AlphaFoldDB" id="A0A0P9M892"/>
<dbReference type="PATRIC" id="fig|200452.3.peg.4738"/>
<sequence length="256" mass="27781">MFIVRPGCTTLNREQDMGKADNTRNGIRIGLVGDFNADVPAHQAIPLALQRAAEANHVSVGFEWLPTPLIGSGAQLAGFDGLWCVPASPYLDMQGALTAIRFAREHRVPFLGTCGGFQHALVEYARNQLGWADAEHGETAPDAANVIIEPLSCSLVESVAAIQLQPDTLIAQAYGRLDIEERYHCRYGLRRELEPALFGEHLKVSGRGSEGEVRCMELQGHPFYVATLFQPERAALQGQTPPVVAALVRACLSKPA</sequence>
<organism evidence="1 2">
    <name type="scientific">Pseudomonas congelans</name>
    <dbReference type="NCBI Taxonomy" id="200452"/>
    <lineage>
        <taxon>Bacteria</taxon>
        <taxon>Pseudomonadati</taxon>
        <taxon>Pseudomonadota</taxon>
        <taxon>Gammaproteobacteria</taxon>
        <taxon>Pseudomonadales</taxon>
        <taxon>Pseudomonadaceae</taxon>
        <taxon>Pseudomonas</taxon>
    </lineage>
</organism>
<comment type="caution">
    <text evidence="1">The sequence shown here is derived from an EMBL/GenBank/DDBJ whole genome shotgun (WGS) entry which is preliminary data.</text>
</comment>
<protein>
    <submittedName>
        <fullName evidence="1">Uncharacterized protein</fullName>
    </submittedName>
</protein>
<dbReference type="PANTHER" id="PTHR11550">
    <property type="entry name" value="CTP SYNTHASE"/>
    <property type="match status" value="1"/>
</dbReference>
<gene>
    <name evidence="1" type="ORF">ALO92_05284</name>
</gene>
<evidence type="ECO:0000313" key="2">
    <source>
        <dbReference type="Proteomes" id="UP000050411"/>
    </source>
</evidence>
<dbReference type="GO" id="GO:0044210">
    <property type="term" value="P:'de novo' CTP biosynthetic process"/>
    <property type="evidence" value="ECO:0007669"/>
    <property type="project" value="UniProtKB-UniPathway"/>
</dbReference>
<name>A0A0P9M892_9PSED</name>
<dbReference type="GO" id="GO:0042802">
    <property type="term" value="F:identical protein binding"/>
    <property type="evidence" value="ECO:0007669"/>
    <property type="project" value="TreeGrafter"/>
</dbReference>
<dbReference type="Proteomes" id="UP000050411">
    <property type="component" value="Unassembled WGS sequence"/>
</dbReference>
<dbReference type="SUPFAM" id="SSF52317">
    <property type="entry name" value="Class I glutamine amidotransferase-like"/>
    <property type="match status" value="1"/>
</dbReference>